<feature type="transmembrane region" description="Helical" evidence="7">
    <location>
        <begin position="194"/>
        <end position="220"/>
    </location>
</feature>
<dbReference type="AlphaFoldDB" id="A0A5J6V712"/>
<dbReference type="SUPFAM" id="SSF161098">
    <property type="entry name" value="MetI-like"/>
    <property type="match status" value="1"/>
</dbReference>
<evidence type="ECO:0000256" key="2">
    <source>
        <dbReference type="ARBA" id="ARBA00022448"/>
    </source>
</evidence>
<keyword evidence="5 7" id="KW-1133">Transmembrane helix</keyword>
<accession>A0A5J6V712</accession>
<dbReference type="NCBIfam" id="TIGR01726">
    <property type="entry name" value="HEQRo_perm_3TM"/>
    <property type="match status" value="1"/>
</dbReference>
<dbReference type="InterPro" id="IPR035906">
    <property type="entry name" value="MetI-like_sf"/>
</dbReference>
<feature type="transmembrane region" description="Helical" evidence="7">
    <location>
        <begin position="111"/>
        <end position="134"/>
    </location>
</feature>
<comment type="subcellular location">
    <subcellularLocation>
        <location evidence="1 7">Cell membrane</location>
        <topology evidence="1 7">Multi-pass membrane protein</topology>
    </subcellularLocation>
</comment>
<dbReference type="OrthoDB" id="4543034at2"/>
<feature type="region of interest" description="Disordered" evidence="8">
    <location>
        <begin position="296"/>
        <end position="322"/>
    </location>
</feature>
<sequence length="322" mass="34900">MSSANVLFDAPGPRARRIHLISSVVGGLVIAAVLAWFLWTLWGLEQITPRRWAPIFGSEAWIYYLLPGIRATILAAIFSITIAFAIALVAAMCRMSDNRVLRWASTLFIEFFRAVPVLIMMIFALAFVTAYTPVPVQQRPLVAVVIGLVLYNGAVMAEVIRNGVASLPAGQREAGLSIGLNPTQVRRMILVPQALTAMLPALVSQMVVVLKDSALGYFILYPELLISARQMGSRFGNTTVAFLIAAVLFILINYAVTVLAERLEKRLRRSGRSIRAKDTGYGPSMDVTAMEADLEGPQGRAQDLRPGGRGSTRGIGTGEGGL</sequence>
<dbReference type="RefSeq" id="WP_158061239.1">
    <property type="nucleotide sequence ID" value="NZ_CP044427.1"/>
</dbReference>
<dbReference type="GO" id="GO:0022857">
    <property type="term" value="F:transmembrane transporter activity"/>
    <property type="evidence" value="ECO:0007669"/>
    <property type="project" value="InterPro"/>
</dbReference>
<dbReference type="InterPro" id="IPR010065">
    <property type="entry name" value="AA_ABC_transptr_permease_3TM"/>
</dbReference>
<dbReference type="InterPro" id="IPR043429">
    <property type="entry name" value="ArtM/GltK/GlnP/TcyL/YhdX-like"/>
</dbReference>
<dbReference type="Proteomes" id="UP000326546">
    <property type="component" value="Chromosome"/>
</dbReference>
<dbReference type="PROSITE" id="PS50928">
    <property type="entry name" value="ABC_TM1"/>
    <property type="match status" value="1"/>
</dbReference>
<dbReference type="Gene3D" id="1.10.3720.10">
    <property type="entry name" value="MetI-like"/>
    <property type="match status" value="1"/>
</dbReference>
<feature type="compositionally biased region" description="Gly residues" evidence="8">
    <location>
        <begin position="307"/>
        <end position="322"/>
    </location>
</feature>
<dbReference type="GO" id="GO:0006865">
    <property type="term" value="P:amino acid transport"/>
    <property type="evidence" value="ECO:0007669"/>
    <property type="project" value="TreeGrafter"/>
</dbReference>
<keyword evidence="11" id="KW-1185">Reference proteome</keyword>
<keyword evidence="6 7" id="KW-0472">Membrane</keyword>
<evidence type="ECO:0000256" key="6">
    <source>
        <dbReference type="ARBA" id="ARBA00023136"/>
    </source>
</evidence>
<organism evidence="10 11">
    <name type="scientific">Ornithinimicrobium pratense</name>
    <dbReference type="NCBI Taxonomy" id="2593973"/>
    <lineage>
        <taxon>Bacteria</taxon>
        <taxon>Bacillati</taxon>
        <taxon>Actinomycetota</taxon>
        <taxon>Actinomycetes</taxon>
        <taxon>Micrococcales</taxon>
        <taxon>Ornithinimicrobiaceae</taxon>
        <taxon>Ornithinimicrobium</taxon>
    </lineage>
</organism>
<dbReference type="GO" id="GO:0043190">
    <property type="term" value="C:ATP-binding cassette (ABC) transporter complex"/>
    <property type="evidence" value="ECO:0007669"/>
    <property type="project" value="InterPro"/>
</dbReference>
<dbReference type="PANTHER" id="PTHR30614:SF21">
    <property type="entry name" value="AMINO ACID ABC TRANSPORTER PERMEASE"/>
    <property type="match status" value="1"/>
</dbReference>
<feature type="transmembrane region" description="Helical" evidence="7">
    <location>
        <begin position="62"/>
        <end position="90"/>
    </location>
</feature>
<gene>
    <name evidence="10" type="ORF">FY030_09200</name>
</gene>
<evidence type="ECO:0000256" key="5">
    <source>
        <dbReference type="ARBA" id="ARBA00022989"/>
    </source>
</evidence>
<evidence type="ECO:0000256" key="4">
    <source>
        <dbReference type="ARBA" id="ARBA00022692"/>
    </source>
</evidence>
<dbReference type="InterPro" id="IPR000515">
    <property type="entry name" value="MetI-like"/>
</dbReference>
<keyword evidence="3" id="KW-1003">Cell membrane</keyword>
<feature type="domain" description="ABC transmembrane type-1" evidence="9">
    <location>
        <begin position="69"/>
        <end position="260"/>
    </location>
</feature>
<evidence type="ECO:0000256" key="3">
    <source>
        <dbReference type="ARBA" id="ARBA00022475"/>
    </source>
</evidence>
<feature type="transmembrane region" description="Helical" evidence="7">
    <location>
        <begin position="20"/>
        <end position="42"/>
    </location>
</feature>
<evidence type="ECO:0000256" key="8">
    <source>
        <dbReference type="SAM" id="MobiDB-lite"/>
    </source>
</evidence>
<proteinExistence type="inferred from homology"/>
<dbReference type="CDD" id="cd06261">
    <property type="entry name" value="TM_PBP2"/>
    <property type="match status" value="1"/>
</dbReference>
<dbReference type="EMBL" id="CP044427">
    <property type="protein sequence ID" value="QFG68853.1"/>
    <property type="molecule type" value="Genomic_DNA"/>
</dbReference>
<evidence type="ECO:0000313" key="11">
    <source>
        <dbReference type="Proteomes" id="UP000326546"/>
    </source>
</evidence>
<reference evidence="10 11" key="1">
    <citation type="submission" date="2019-09" db="EMBL/GenBank/DDBJ databases">
        <title>Serinicoccus pratensis sp. nov., isolated from meadow soil.</title>
        <authorList>
            <person name="Zhang W."/>
        </authorList>
    </citation>
    <scope>NUCLEOTIDE SEQUENCE [LARGE SCALE GENOMIC DNA]</scope>
    <source>
        <strain evidence="10 11">W204</strain>
    </source>
</reference>
<dbReference type="PANTHER" id="PTHR30614">
    <property type="entry name" value="MEMBRANE COMPONENT OF AMINO ACID ABC TRANSPORTER"/>
    <property type="match status" value="1"/>
</dbReference>
<evidence type="ECO:0000256" key="1">
    <source>
        <dbReference type="ARBA" id="ARBA00004651"/>
    </source>
</evidence>
<name>A0A5J6V712_9MICO</name>
<dbReference type="KEGG" id="serw:FY030_09200"/>
<evidence type="ECO:0000313" key="10">
    <source>
        <dbReference type="EMBL" id="QFG68853.1"/>
    </source>
</evidence>
<evidence type="ECO:0000259" key="9">
    <source>
        <dbReference type="PROSITE" id="PS50928"/>
    </source>
</evidence>
<comment type="similarity">
    <text evidence="7">Belongs to the binding-protein-dependent transport system permease family.</text>
</comment>
<feature type="transmembrane region" description="Helical" evidence="7">
    <location>
        <begin position="240"/>
        <end position="260"/>
    </location>
</feature>
<dbReference type="Pfam" id="PF00528">
    <property type="entry name" value="BPD_transp_1"/>
    <property type="match status" value="1"/>
</dbReference>
<keyword evidence="4 7" id="KW-0812">Transmembrane</keyword>
<evidence type="ECO:0000256" key="7">
    <source>
        <dbReference type="RuleBase" id="RU363032"/>
    </source>
</evidence>
<protein>
    <submittedName>
        <fullName evidence="10">Amino acid ABC transporter permease</fullName>
    </submittedName>
</protein>
<feature type="transmembrane region" description="Helical" evidence="7">
    <location>
        <begin position="140"/>
        <end position="160"/>
    </location>
</feature>
<keyword evidence="2 7" id="KW-0813">Transport</keyword>